<comment type="caution">
    <text evidence="3">The sequence shown here is derived from an EMBL/GenBank/DDBJ whole genome shotgun (WGS) entry which is preliminary data.</text>
</comment>
<protein>
    <submittedName>
        <fullName evidence="3">Selectin protein,pol protein</fullName>
    </submittedName>
</protein>
<accession>A0AAV4CW89</accession>
<evidence type="ECO:0000313" key="4">
    <source>
        <dbReference type="Proteomes" id="UP000735302"/>
    </source>
</evidence>
<dbReference type="GO" id="GO:0003824">
    <property type="term" value="F:catalytic activity"/>
    <property type="evidence" value="ECO:0007669"/>
    <property type="project" value="InterPro"/>
</dbReference>
<dbReference type="AlphaFoldDB" id="A0AAV4CW89"/>
<dbReference type="PANTHER" id="PTHR33273">
    <property type="entry name" value="DOMAIN-CONTAINING PROTEIN, PUTATIVE-RELATED"/>
    <property type="match status" value="1"/>
</dbReference>
<reference evidence="3 4" key="1">
    <citation type="journal article" date="2021" name="Elife">
        <title>Chloroplast acquisition without the gene transfer in kleptoplastic sea slugs, Plakobranchus ocellatus.</title>
        <authorList>
            <person name="Maeda T."/>
            <person name="Takahashi S."/>
            <person name="Yoshida T."/>
            <person name="Shimamura S."/>
            <person name="Takaki Y."/>
            <person name="Nagai Y."/>
            <person name="Toyoda A."/>
            <person name="Suzuki Y."/>
            <person name="Arimoto A."/>
            <person name="Ishii H."/>
            <person name="Satoh N."/>
            <person name="Nishiyama T."/>
            <person name="Hasebe M."/>
            <person name="Maruyama T."/>
            <person name="Minagawa J."/>
            <person name="Obokata J."/>
            <person name="Shigenobu S."/>
        </authorList>
    </citation>
    <scope>NUCLEOTIDE SEQUENCE [LARGE SCALE GENOMIC DNA]</scope>
</reference>
<proteinExistence type="predicted"/>
<dbReference type="EMBL" id="BLXT01007044">
    <property type="protein sequence ID" value="GFO36148.1"/>
    <property type="molecule type" value="Genomic_DNA"/>
</dbReference>
<dbReference type="InterPro" id="IPR036691">
    <property type="entry name" value="Endo/exonu/phosph_ase_sf"/>
</dbReference>
<keyword evidence="3" id="KW-0430">Lectin</keyword>
<evidence type="ECO:0000256" key="1">
    <source>
        <dbReference type="SAM" id="MobiDB-lite"/>
    </source>
</evidence>
<dbReference type="GO" id="GO:0030246">
    <property type="term" value="F:carbohydrate binding"/>
    <property type="evidence" value="ECO:0007669"/>
    <property type="project" value="UniProtKB-KW"/>
</dbReference>
<dbReference type="Gene3D" id="3.60.10.10">
    <property type="entry name" value="Endonuclease/exonuclease/phosphatase"/>
    <property type="match status" value="1"/>
</dbReference>
<evidence type="ECO:0000259" key="2">
    <source>
        <dbReference type="Pfam" id="PF14529"/>
    </source>
</evidence>
<dbReference type="InterPro" id="IPR005135">
    <property type="entry name" value="Endo/exonuclease/phosphatase"/>
</dbReference>
<feature type="domain" description="Endonuclease/exonuclease/phosphatase" evidence="2">
    <location>
        <begin position="156"/>
        <end position="263"/>
    </location>
</feature>
<name>A0AAV4CW89_9GAST</name>
<dbReference type="PANTHER" id="PTHR33273:SF4">
    <property type="entry name" value="ENDONUCLEASE_EXONUCLEASE_PHOSPHATASE DOMAIN-CONTAINING PROTEIN"/>
    <property type="match status" value="1"/>
</dbReference>
<evidence type="ECO:0000313" key="3">
    <source>
        <dbReference type="EMBL" id="GFO36148.1"/>
    </source>
</evidence>
<feature type="region of interest" description="Disordered" evidence="1">
    <location>
        <begin position="30"/>
        <end position="51"/>
    </location>
</feature>
<organism evidence="3 4">
    <name type="scientific">Plakobranchus ocellatus</name>
    <dbReference type="NCBI Taxonomy" id="259542"/>
    <lineage>
        <taxon>Eukaryota</taxon>
        <taxon>Metazoa</taxon>
        <taxon>Spiralia</taxon>
        <taxon>Lophotrochozoa</taxon>
        <taxon>Mollusca</taxon>
        <taxon>Gastropoda</taxon>
        <taxon>Heterobranchia</taxon>
        <taxon>Euthyneura</taxon>
        <taxon>Panpulmonata</taxon>
        <taxon>Sacoglossa</taxon>
        <taxon>Placobranchoidea</taxon>
        <taxon>Plakobranchidae</taxon>
        <taxon>Plakobranchus</taxon>
    </lineage>
</organism>
<dbReference type="Pfam" id="PF14529">
    <property type="entry name" value="Exo_endo_phos_2"/>
    <property type="match status" value="1"/>
</dbReference>
<dbReference type="SUPFAM" id="SSF56219">
    <property type="entry name" value="DNase I-like"/>
    <property type="match status" value="1"/>
</dbReference>
<gene>
    <name evidence="3" type="ORF">PoB_006265300</name>
</gene>
<sequence>MANKIKRKKKSRATQKTVPGFHGYRIRTATRTTNANRNGGSRKPPTSNSGSLRVMQINVQGCLTLRHTELRTVLIKRGVHIVLAQETLLGRNREYSLPGYVCYRCQCHLSGKACRGIAAFVRKDLRASVRNIQTPSSSDVQDIKVWWGGKKYQLWNWYQLPSDKSISFDLGNSTHRFTRTPVAGDANAHDPAFGYENSDAVGEWVVDLMIGSNLTSLVTERSEPTYLHSRGSLFRLDIALISTDLTESTTREVLDDVGSDHLPSLITINCLHRREAGTTSPNGISAKQTGVYTAIHSTMR</sequence>
<dbReference type="Proteomes" id="UP000735302">
    <property type="component" value="Unassembled WGS sequence"/>
</dbReference>
<keyword evidence="4" id="KW-1185">Reference proteome</keyword>